<feature type="region of interest" description="Disordered" evidence="1">
    <location>
        <begin position="26"/>
        <end position="93"/>
    </location>
</feature>
<accession>A0AAE0EJX9</accession>
<name>A0AAE0EJX9_9ROSI</name>
<feature type="compositionally biased region" description="Basic and acidic residues" evidence="1">
    <location>
        <begin position="26"/>
        <end position="44"/>
    </location>
</feature>
<dbReference type="EMBL" id="JANJYJ010000001">
    <property type="protein sequence ID" value="KAK3229165.1"/>
    <property type="molecule type" value="Genomic_DNA"/>
</dbReference>
<dbReference type="AlphaFoldDB" id="A0AAE0EJX9"/>
<keyword evidence="3" id="KW-1185">Reference proteome</keyword>
<organism evidence="2 3">
    <name type="scientific">Dipteronia sinensis</name>
    <dbReference type="NCBI Taxonomy" id="43782"/>
    <lineage>
        <taxon>Eukaryota</taxon>
        <taxon>Viridiplantae</taxon>
        <taxon>Streptophyta</taxon>
        <taxon>Embryophyta</taxon>
        <taxon>Tracheophyta</taxon>
        <taxon>Spermatophyta</taxon>
        <taxon>Magnoliopsida</taxon>
        <taxon>eudicotyledons</taxon>
        <taxon>Gunneridae</taxon>
        <taxon>Pentapetalae</taxon>
        <taxon>rosids</taxon>
        <taxon>malvids</taxon>
        <taxon>Sapindales</taxon>
        <taxon>Sapindaceae</taxon>
        <taxon>Hippocastanoideae</taxon>
        <taxon>Acereae</taxon>
        <taxon>Dipteronia</taxon>
    </lineage>
</organism>
<evidence type="ECO:0000313" key="3">
    <source>
        <dbReference type="Proteomes" id="UP001281410"/>
    </source>
</evidence>
<dbReference type="InterPro" id="IPR040211">
    <property type="entry name" value="SERF1/2-like"/>
</dbReference>
<dbReference type="PANTHER" id="PTHR13596">
    <property type="entry name" value="SMALL EDRK-RICH FACTOR 1"/>
    <property type="match status" value="1"/>
</dbReference>
<feature type="compositionally biased region" description="Basic and acidic residues" evidence="1">
    <location>
        <begin position="52"/>
        <end position="76"/>
    </location>
</feature>
<evidence type="ECO:0000256" key="1">
    <source>
        <dbReference type="SAM" id="MobiDB-lite"/>
    </source>
</evidence>
<protein>
    <submittedName>
        <fullName evidence="2">Uncharacterized protein</fullName>
    </submittedName>
</protein>
<proteinExistence type="predicted"/>
<gene>
    <name evidence="2" type="ORF">Dsin_001046</name>
</gene>
<reference evidence="2" key="1">
    <citation type="journal article" date="2023" name="Plant J.">
        <title>Genome sequences and population genomics provide insights into the demographic history, inbreeding, and mutation load of two 'living fossil' tree species of Dipteronia.</title>
        <authorList>
            <person name="Feng Y."/>
            <person name="Comes H.P."/>
            <person name="Chen J."/>
            <person name="Zhu S."/>
            <person name="Lu R."/>
            <person name="Zhang X."/>
            <person name="Li P."/>
            <person name="Qiu J."/>
            <person name="Olsen K.M."/>
            <person name="Qiu Y."/>
        </authorList>
    </citation>
    <scope>NUCLEOTIDE SEQUENCE</scope>
    <source>
        <strain evidence="2">NBL</strain>
    </source>
</reference>
<sequence length="93" mass="10413">MKGFENDIKKIEELSKNNIKHLEELSENDIKQELSDNDNRERAQARSGKGSKNKDDSLTPEQCHKRDAKALQEKTAKKVVSGGDAEGKSSTKK</sequence>
<evidence type="ECO:0000313" key="2">
    <source>
        <dbReference type="EMBL" id="KAK3229165.1"/>
    </source>
</evidence>
<dbReference type="Proteomes" id="UP001281410">
    <property type="component" value="Unassembled WGS sequence"/>
</dbReference>
<dbReference type="PANTHER" id="PTHR13596:SF0">
    <property type="entry name" value="SI:CH211-39K3.2-RELATED"/>
    <property type="match status" value="1"/>
</dbReference>
<comment type="caution">
    <text evidence="2">The sequence shown here is derived from an EMBL/GenBank/DDBJ whole genome shotgun (WGS) entry which is preliminary data.</text>
</comment>